<dbReference type="Pfam" id="PF03653">
    <property type="entry name" value="UPF0093"/>
    <property type="match status" value="1"/>
</dbReference>
<dbReference type="NCBIfam" id="TIGR00701">
    <property type="entry name" value="protoporphyrinogen oxidase HemJ"/>
    <property type="match status" value="1"/>
</dbReference>
<dbReference type="GO" id="GO:0070818">
    <property type="term" value="F:protoporphyrinogen oxidase activity"/>
    <property type="evidence" value="ECO:0007669"/>
    <property type="project" value="UniProtKB-UniRule"/>
</dbReference>
<dbReference type="InterPro" id="IPR005265">
    <property type="entry name" value="HemJ-like"/>
</dbReference>
<evidence type="ECO:0000256" key="7">
    <source>
        <dbReference type="ARBA" id="ARBA00022692"/>
    </source>
</evidence>
<reference evidence="15 16" key="1">
    <citation type="journal article" date="2013" name="Int. J. Syst. Evol. Microbiol.">
        <title>Hoeflea suaedae sp. nov., an endophytic bacterium isolated from the root of the halophyte Suaeda maritima.</title>
        <authorList>
            <person name="Chung E.J."/>
            <person name="Park J.A."/>
            <person name="Pramanik P."/>
            <person name="Bibi F."/>
            <person name="Jeon C.O."/>
            <person name="Chung Y.R."/>
        </authorList>
    </citation>
    <scope>NUCLEOTIDE SEQUENCE [LARGE SCALE GENOMIC DNA]</scope>
    <source>
        <strain evidence="15 16">YC6898</strain>
    </source>
</reference>
<keyword evidence="10 14" id="KW-0560">Oxidoreductase</keyword>
<keyword evidence="9 14" id="KW-1133">Transmembrane helix</keyword>
<evidence type="ECO:0000256" key="10">
    <source>
        <dbReference type="ARBA" id="ARBA00023002"/>
    </source>
</evidence>
<gene>
    <name evidence="15" type="primary">hemJ</name>
    <name evidence="15" type="ORF">E2A64_01335</name>
</gene>
<evidence type="ECO:0000256" key="1">
    <source>
        <dbReference type="ARBA" id="ARBA00004651"/>
    </source>
</evidence>
<accession>A0A4R5PQY2</accession>
<comment type="catalytic activity">
    <reaction evidence="13 14">
        <text>protoporphyrinogen IX + 3 A = protoporphyrin IX + 3 AH2</text>
        <dbReference type="Rhea" id="RHEA:62000"/>
        <dbReference type="ChEBI" id="CHEBI:13193"/>
        <dbReference type="ChEBI" id="CHEBI:17499"/>
        <dbReference type="ChEBI" id="CHEBI:57306"/>
        <dbReference type="ChEBI" id="CHEBI:57307"/>
    </reaction>
</comment>
<evidence type="ECO:0000256" key="14">
    <source>
        <dbReference type="HAMAP-Rule" id="MF_02239"/>
    </source>
</evidence>
<keyword evidence="7 14" id="KW-0812">Transmembrane</keyword>
<keyword evidence="12 14" id="KW-0472">Membrane</keyword>
<keyword evidence="16" id="KW-1185">Reference proteome</keyword>
<dbReference type="Proteomes" id="UP000295131">
    <property type="component" value="Unassembled WGS sequence"/>
</dbReference>
<dbReference type="GO" id="GO:0005886">
    <property type="term" value="C:plasma membrane"/>
    <property type="evidence" value="ECO:0007669"/>
    <property type="project" value="UniProtKB-SubCell"/>
</dbReference>
<keyword evidence="6 14" id="KW-0349">Heme</keyword>
<proteinExistence type="inferred from homology"/>
<dbReference type="OrthoDB" id="9800824at2"/>
<feature type="transmembrane region" description="Helical" evidence="14">
    <location>
        <begin position="119"/>
        <end position="138"/>
    </location>
</feature>
<comment type="caution">
    <text evidence="15">The sequence shown here is derived from an EMBL/GenBank/DDBJ whole genome shotgun (WGS) entry which is preliminary data.</text>
</comment>
<dbReference type="EMBL" id="SMSI01000001">
    <property type="protein sequence ID" value="TDH39368.1"/>
    <property type="molecule type" value="Genomic_DNA"/>
</dbReference>
<comment type="cofactor">
    <cofactor evidence="14">
        <name>heme b</name>
        <dbReference type="ChEBI" id="CHEBI:60344"/>
    </cofactor>
    <text evidence="14">Binds 1 heme b (iron(II)-protoporphyrin IX) group per subunit.</text>
</comment>
<dbReference type="AlphaFoldDB" id="A0A4R5PQY2"/>
<evidence type="ECO:0000256" key="2">
    <source>
        <dbReference type="ARBA" id="ARBA00005073"/>
    </source>
</evidence>
<dbReference type="PANTHER" id="PTHR40255">
    <property type="entry name" value="UPF0093 MEMBRANE PROTEIN SLR1790"/>
    <property type="match status" value="1"/>
</dbReference>
<feature type="binding site" description="axial binding residue" evidence="14">
    <location>
        <position position="124"/>
    </location>
    <ligand>
        <name>heme</name>
        <dbReference type="ChEBI" id="CHEBI:30413"/>
    </ligand>
    <ligandPart>
        <name>Fe</name>
        <dbReference type="ChEBI" id="CHEBI:18248"/>
    </ligandPart>
</feature>
<keyword evidence="11 14" id="KW-0408">Iron</keyword>
<evidence type="ECO:0000256" key="4">
    <source>
        <dbReference type="ARBA" id="ARBA00017504"/>
    </source>
</evidence>
<comment type="subunit">
    <text evidence="14">Homodimer.</text>
</comment>
<organism evidence="15 16">
    <name type="scientific">Pseudohoeflea suaedae</name>
    <dbReference type="NCBI Taxonomy" id="877384"/>
    <lineage>
        <taxon>Bacteria</taxon>
        <taxon>Pseudomonadati</taxon>
        <taxon>Pseudomonadota</taxon>
        <taxon>Alphaproteobacteria</taxon>
        <taxon>Hyphomicrobiales</taxon>
        <taxon>Rhizobiaceae</taxon>
        <taxon>Pseudohoeflea</taxon>
    </lineage>
</organism>
<comment type="similarity">
    <text evidence="3 14">Belongs to the HemJ family.</text>
</comment>
<evidence type="ECO:0000313" key="15">
    <source>
        <dbReference type="EMBL" id="TDH39368.1"/>
    </source>
</evidence>
<comment type="subcellular location">
    <subcellularLocation>
        <location evidence="1 14">Cell membrane</location>
        <topology evidence="1 14">Multi-pass membrane protein</topology>
    </subcellularLocation>
</comment>
<protein>
    <recommendedName>
        <fullName evidence="4 14">Protoporphyrinogen IX oxidase</fullName>
        <shortName evidence="14">PPO</shortName>
        <ecNumber evidence="14">1.3.99.-</ecNumber>
    </recommendedName>
</protein>
<comment type="function">
    <text evidence="14">Catalyzes the oxidation of protoporphyrinogen IX to protoporphyrin IX.</text>
</comment>
<feature type="transmembrane region" description="Helical" evidence="14">
    <location>
        <begin position="159"/>
        <end position="177"/>
    </location>
</feature>
<evidence type="ECO:0000256" key="13">
    <source>
        <dbReference type="ARBA" id="ARBA00048390"/>
    </source>
</evidence>
<sequence>MGPEKAVSAAEGRRAARKAAFWIAAVVVLAILAIIFQPPWLYEWLKVLHVVAVISWMVGLFYLPRIFVYHSDCEPDSETDRTFIVMESRLLKVIMGPAMMVTWGAGLALAWLGFGFIGLWLWLKILFVAGLTGFHHYLAKSAKRFAAGERPGTARQWRMRNEIPTVLMIGIVIFVIIKPFS</sequence>
<keyword evidence="8 14" id="KW-0479">Metal-binding</keyword>
<feature type="binding site" description="axial binding residue" evidence="14">
    <location>
        <position position="49"/>
    </location>
    <ligand>
        <name>heme</name>
        <dbReference type="ChEBI" id="CHEBI:30413"/>
    </ligand>
    <ligandPart>
        <name>Fe</name>
        <dbReference type="ChEBI" id="CHEBI:18248"/>
    </ligandPart>
</feature>
<dbReference type="UniPathway" id="UPA00251">
    <property type="reaction ID" value="UER00324"/>
</dbReference>
<dbReference type="GO" id="GO:0046872">
    <property type="term" value="F:metal ion binding"/>
    <property type="evidence" value="ECO:0007669"/>
    <property type="project" value="UniProtKB-KW"/>
</dbReference>
<dbReference type="HAMAP" id="MF_02239">
    <property type="entry name" value="HemJ"/>
    <property type="match status" value="1"/>
</dbReference>
<evidence type="ECO:0000256" key="5">
    <source>
        <dbReference type="ARBA" id="ARBA00022475"/>
    </source>
</evidence>
<evidence type="ECO:0000256" key="6">
    <source>
        <dbReference type="ARBA" id="ARBA00022617"/>
    </source>
</evidence>
<feature type="transmembrane region" description="Helical" evidence="14">
    <location>
        <begin position="20"/>
        <end position="41"/>
    </location>
</feature>
<evidence type="ECO:0000256" key="3">
    <source>
        <dbReference type="ARBA" id="ARBA00006501"/>
    </source>
</evidence>
<dbReference type="EC" id="1.3.99.-" evidence="14"/>
<evidence type="ECO:0000256" key="11">
    <source>
        <dbReference type="ARBA" id="ARBA00023004"/>
    </source>
</evidence>
<comment type="pathway">
    <text evidence="2 14">Porphyrin-containing compound metabolism; protoporphyrin-IX biosynthesis; protoporphyrin-IX from protoporphyrinogen-IX: step 1/1.</text>
</comment>
<evidence type="ECO:0000256" key="9">
    <source>
        <dbReference type="ARBA" id="ARBA00022989"/>
    </source>
</evidence>
<evidence type="ECO:0000256" key="12">
    <source>
        <dbReference type="ARBA" id="ARBA00023136"/>
    </source>
</evidence>
<feature type="transmembrane region" description="Helical" evidence="14">
    <location>
        <begin position="90"/>
        <end position="113"/>
    </location>
</feature>
<keyword evidence="5 14" id="KW-1003">Cell membrane</keyword>
<evidence type="ECO:0000256" key="8">
    <source>
        <dbReference type="ARBA" id="ARBA00022723"/>
    </source>
</evidence>
<dbReference type="PANTHER" id="PTHR40255:SF1">
    <property type="entry name" value="PROTOPORPHYRINOGEN IX OXIDASE"/>
    <property type="match status" value="1"/>
</dbReference>
<feature type="transmembrane region" description="Helical" evidence="14">
    <location>
        <begin position="47"/>
        <end position="69"/>
    </location>
</feature>
<name>A0A4R5PQY2_9HYPH</name>
<evidence type="ECO:0000313" key="16">
    <source>
        <dbReference type="Proteomes" id="UP000295131"/>
    </source>
</evidence>
<dbReference type="GO" id="GO:0006782">
    <property type="term" value="P:protoporphyrinogen IX biosynthetic process"/>
    <property type="evidence" value="ECO:0007669"/>
    <property type="project" value="UniProtKB-UniRule"/>
</dbReference>